<dbReference type="PATRIC" id="fig|401562.3.peg.1014"/>
<dbReference type="Proteomes" id="UP000078272">
    <property type="component" value="Unassembled WGS sequence"/>
</dbReference>
<feature type="region of interest" description="Disordered" evidence="1">
    <location>
        <begin position="1"/>
        <end position="22"/>
    </location>
</feature>
<evidence type="ECO:0000313" key="2">
    <source>
        <dbReference type="EMBL" id="KTQ96359.1"/>
    </source>
</evidence>
<proteinExistence type="predicted"/>
<evidence type="ECO:0000313" key="3">
    <source>
        <dbReference type="Proteomes" id="UP000078272"/>
    </source>
</evidence>
<gene>
    <name evidence="2" type="ORF">NS226_08315</name>
</gene>
<comment type="caution">
    <text evidence="2">The sequence shown here is derived from an EMBL/GenBank/DDBJ whole genome shotgun (WGS) entry which is preliminary data.</text>
</comment>
<sequence>MPEHPFVDGAQQEGGAPDPVGQRRTVEVDALASVDLRLAVERQVVGELRDEYLPDGSLGGNAVLDQSRRRQVDVTW</sequence>
<name>A0A175R9F7_9HYPH</name>
<accession>A0A175R9F7</accession>
<dbReference type="AlphaFoldDB" id="A0A175R9F7"/>
<protein>
    <submittedName>
        <fullName evidence="2">Uncharacterized protein</fullName>
    </submittedName>
</protein>
<reference evidence="2 3" key="1">
    <citation type="journal article" date="2016" name="Front. Microbiol.">
        <title>Genomic Resource of Rice Seed Associated Bacteria.</title>
        <authorList>
            <person name="Midha S."/>
            <person name="Bansal K."/>
            <person name="Sharma S."/>
            <person name="Kumar N."/>
            <person name="Patil P.P."/>
            <person name="Chaudhry V."/>
            <person name="Patil P.B."/>
        </authorList>
    </citation>
    <scope>NUCLEOTIDE SEQUENCE [LARGE SCALE GENOMIC DNA]</scope>
    <source>
        <strain evidence="2 3">NS226</strain>
    </source>
</reference>
<dbReference type="EMBL" id="LDPZ01000016">
    <property type="protein sequence ID" value="KTQ96359.1"/>
    <property type="molecule type" value="Genomic_DNA"/>
</dbReference>
<evidence type="ECO:0000256" key="1">
    <source>
        <dbReference type="SAM" id="MobiDB-lite"/>
    </source>
</evidence>
<organism evidence="2 3">
    <name type="scientific">Aureimonas ureilytica</name>
    <dbReference type="NCBI Taxonomy" id="401562"/>
    <lineage>
        <taxon>Bacteria</taxon>
        <taxon>Pseudomonadati</taxon>
        <taxon>Pseudomonadota</taxon>
        <taxon>Alphaproteobacteria</taxon>
        <taxon>Hyphomicrobiales</taxon>
        <taxon>Aurantimonadaceae</taxon>
        <taxon>Aureimonas</taxon>
    </lineage>
</organism>